<dbReference type="AlphaFoldDB" id="A0AAV4UUI6"/>
<evidence type="ECO:0000313" key="1">
    <source>
        <dbReference type="EMBL" id="GIY61370.1"/>
    </source>
</evidence>
<proteinExistence type="predicted"/>
<comment type="caution">
    <text evidence="1">The sequence shown here is derived from an EMBL/GenBank/DDBJ whole genome shotgun (WGS) entry which is preliminary data.</text>
</comment>
<dbReference type="EMBL" id="BPLQ01011939">
    <property type="protein sequence ID" value="GIY61370.1"/>
    <property type="molecule type" value="Genomic_DNA"/>
</dbReference>
<reference evidence="1 2" key="1">
    <citation type="submission" date="2021-06" db="EMBL/GenBank/DDBJ databases">
        <title>Caerostris darwini draft genome.</title>
        <authorList>
            <person name="Kono N."/>
            <person name="Arakawa K."/>
        </authorList>
    </citation>
    <scope>NUCLEOTIDE SEQUENCE [LARGE SCALE GENOMIC DNA]</scope>
</reference>
<protein>
    <submittedName>
        <fullName evidence="1">Uncharacterized protein</fullName>
    </submittedName>
</protein>
<organism evidence="1 2">
    <name type="scientific">Caerostris darwini</name>
    <dbReference type="NCBI Taxonomy" id="1538125"/>
    <lineage>
        <taxon>Eukaryota</taxon>
        <taxon>Metazoa</taxon>
        <taxon>Ecdysozoa</taxon>
        <taxon>Arthropoda</taxon>
        <taxon>Chelicerata</taxon>
        <taxon>Arachnida</taxon>
        <taxon>Araneae</taxon>
        <taxon>Araneomorphae</taxon>
        <taxon>Entelegynae</taxon>
        <taxon>Araneoidea</taxon>
        <taxon>Araneidae</taxon>
        <taxon>Caerostris</taxon>
    </lineage>
</organism>
<sequence length="77" mass="8677">MAMEGIKIPDESMSNQPLRLFFTADGMEQPCKRFGGAQTFHVAVAAADKPRNIEETEWYTRNAGHVMLSLCTDRRMA</sequence>
<accession>A0AAV4UUI6</accession>
<gene>
    <name evidence="1" type="ORF">CDAR_541541</name>
</gene>
<dbReference type="Proteomes" id="UP001054837">
    <property type="component" value="Unassembled WGS sequence"/>
</dbReference>
<keyword evidence="2" id="KW-1185">Reference proteome</keyword>
<name>A0AAV4UUI6_9ARAC</name>
<evidence type="ECO:0000313" key="2">
    <source>
        <dbReference type="Proteomes" id="UP001054837"/>
    </source>
</evidence>